<keyword evidence="3" id="KW-1185">Reference proteome</keyword>
<proteinExistence type="predicted"/>
<dbReference type="Pfam" id="PF20149">
    <property type="entry name" value="DUF6532"/>
    <property type="match status" value="1"/>
</dbReference>
<organism evidence="2 3">
    <name type="scientific">Armillaria borealis</name>
    <dbReference type="NCBI Taxonomy" id="47425"/>
    <lineage>
        <taxon>Eukaryota</taxon>
        <taxon>Fungi</taxon>
        <taxon>Dikarya</taxon>
        <taxon>Basidiomycota</taxon>
        <taxon>Agaricomycotina</taxon>
        <taxon>Agaricomycetes</taxon>
        <taxon>Agaricomycetidae</taxon>
        <taxon>Agaricales</taxon>
        <taxon>Marasmiineae</taxon>
        <taxon>Physalacriaceae</taxon>
        <taxon>Armillaria</taxon>
    </lineage>
</organism>
<protein>
    <recommendedName>
        <fullName evidence="1">DUF6532 domain-containing protein</fullName>
    </recommendedName>
</protein>
<dbReference type="InterPro" id="IPR045341">
    <property type="entry name" value="DUF6532"/>
</dbReference>
<name>A0AA39MDV8_9AGAR</name>
<evidence type="ECO:0000313" key="3">
    <source>
        <dbReference type="Proteomes" id="UP001175226"/>
    </source>
</evidence>
<evidence type="ECO:0000313" key="2">
    <source>
        <dbReference type="EMBL" id="KAK0430129.1"/>
    </source>
</evidence>
<dbReference type="EMBL" id="JAUEPT010000167">
    <property type="protein sequence ID" value="KAK0430129.1"/>
    <property type="molecule type" value="Genomic_DNA"/>
</dbReference>
<dbReference type="Proteomes" id="UP001175226">
    <property type="component" value="Unassembled WGS sequence"/>
</dbReference>
<sequence>MSFFQVAHPASSEGFPRQPTYRLRCRHYRPTRSWCQSLTRIPAIVTTTKYFFANPNSIGNCVLPRFKSSLKDAQECGMPATTVALVATAVFAALYRWRDGKLDTNVEFSGSVLRTTYSNHLEDIK</sequence>
<dbReference type="AlphaFoldDB" id="A0AA39MDV8"/>
<accession>A0AA39MDV8</accession>
<feature type="domain" description="DUF6532" evidence="1">
    <location>
        <begin position="42"/>
        <end position="124"/>
    </location>
</feature>
<reference evidence="2" key="1">
    <citation type="submission" date="2023-06" db="EMBL/GenBank/DDBJ databases">
        <authorList>
            <consortium name="Lawrence Berkeley National Laboratory"/>
            <person name="Ahrendt S."/>
            <person name="Sahu N."/>
            <person name="Indic B."/>
            <person name="Wong-Bajracharya J."/>
            <person name="Merenyi Z."/>
            <person name="Ke H.-M."/>
            <person name="Monk M."/>
            <person name="Kocsube S."/>
            <person name="Drula E."/>
            <person name="Lipzen A."/>
            <person name="Balint B."/>
            <person name="Henrissat B."/>
            <person name="Andreopoulos B."/>
            <person name="Martin F.M."/>
            <person name="Harder C.B."/>
            <person name="Rigling D."/>
            <person name="Ford K.L."/>
            <person name="Foster G.D."/>
            <person name="Pangilinan J."/>
            <person name="Papanicolaou A."/>
            <person name="Barry K."/>
            <person name="LaButti K."/>
            <person name="Viragh M."/>
            <person name="Koriabine M."/>
            <person name="Yan M."/>
            <person name="Riley R."/>
            <person name="Champramary S."/>
            <person name="Plett K.L."/>
            <person name="Tsai I.J."/>
            <person name="Slot J."/>
            <person name="Sipos G."/>
            <person name="Plett J."/>
            <person name="Nagy L.G."/>
            <person name="Grigoriev I.V."/>
        </authorList>
    </citation>
    <scope>NUCLEOTIDE SEQUENCE</scope>
    <source>
        <strain evidence="2">FPL87.14</strain>
    </source>
</reference>
<gene>
    <name evidence="2" type="ORF">EV421DRAFT_2025307</name>
</gene>
<evidence type="ECO:0000259" key="1">
    <source>
        <dbReference type="Pfam" id="PF20149"/>
    </source>
</evidence>
<comment type="caution">
    <text evidence="2">The sequence shown here is derived from an EMBL/GenBank/DDBJ whole genome shotgun (WGS) entry which is preliminary data.</text>
</comment>